<sequence length="574" mass="61508">MASKSDSKPEDPSSDDKPLSSLRDKSVKQPRFFRDEENGLLAIGFEVDNLSVHDPTLYDSHPPDTPVHPLLMPFRDNAGFGVRPLEPLVKATDEQDAQGGADKKTKGGKESSPPLDRPRILHLDDFLSVSGQTLGTAHPSPPAPSKNLPSSSPIYEKSNVLLLGPTGTGKTLLARTLAKALDVPFAAISATALTSTGYAGEDVESVVARLVEAADGDIEKAGWVFCPRGRDSLSLVPPWLTFPIRFLPCTPIRRGIIFIDEIDKISTSSGHSKDIGGEGVQQALLKILEGTVVNVEEYNVAGGGMLKGIMGMMKRGVGLEKVIQARLSKGSIGFTSRIAASAPSPIASSPPTHSTAPRLKGSPASTDPAGQQDLSHLLDQCEPSDLVSFGMIPEHVSLTPSLGSSLGLTARTDHFLIRRRFIGRLPITAALRTLAESDLLRVLTEPKNALVKQYQTLLAASGVDLRFTTPALRAIAQQTVSKGTGARGLRRIMENILLDPMYESPQSSIRYVLITRSVALGTEPAHYYSRGQRHVFESAFAEEEDEEQGICVQVEAEEVKAVAAIKGRKKAAAA</sequence>
<dbReference type="GO" id="GO:0005524">
    <property type="term" value="F:ATP binding"/>
    <property type="evidence" value="ECO:0007669"/>
    <property type="project" value="UniProtKB-KW"/>
</dbReference>
<dbReference type="SUPFAM" id="SSF52540">
    <property type="entry name" value="P-loop containing nucleoside triphosphate hydrolases"/>
    <property type="match status" value="1"/>
</dbReference>
<feature type="compositionally biased region" description="Polar residues" evidence="3">
    <location>
        <begin position="363"/>
        <end position="372"/>
    </location>
</feature>
<dbReference type="PANTHER" id="PTHR48102:SF7">
    <property type="entry name" value="ATP-DEPENDENT CLP PROTEASE ATP-BINDING SUBUNIT CLPX-LIKE, MITOCHONDRIAL"/>
    <property type="match status" value="1"/>
</dbReference>
<dbReference type="PANTHER" id="PTHR48102">
    <property type="entry name" value="ATP-DEPENDENT CLP PROTEASE ATP-BINDING SUBUNIT CLPX-LIKE, MITOCHONDRIAL-RELATED"/>
    <property type="match status" value="1"/>
</dbReference>
<feature type="domain" description="Clp ATPase C-terminal" evidence="5">
    <location>
        <begin position="434"/>
        <end position="520"/>
    </location>
</feature>
<organism evidence="6 7">
    <name type="scientific">Sporidiobolus salmonicolor</name>
    <name type="common">Yeast-like fungus</name>
    <name type="synonym">Sporobolomyces salmonicolor</name>
    <dbReference type="NCBI Taxonomy" id="5005"/>
    <lineage>
        <taxon>Eukaryota</taxon>
        <taxon>Fungi</taxon>
        <taxon>Dikarya</taxon>
        <taxon>Basidiomycota</taxon>
        <taxon>Pucciniomycotina</taxon>
        <taxon>Microbotryomycetes</taxon>
        <taxon>Sporidiobolales</taxon>
        <taxon>Sporidiobolaceae</taxon>
        <taxon>Sporobolomyces</taxon>
    </lineage>
</organism>
<feature type="region of interest" description="Disordered" evidence="3">
    <location>
        <begin position="89"/>
        <end position="118"/>
    </location>
</feature>
<gene>
    <name evidence="6" type="primary">SPOSA6832_01713</name>
</gene>
<evidence type="ECO:0000256" key="3">
    <source>
        <dbReference type="SAM" id="MobiDB-lite"/>
    </source>
</evidence>
<dbReference type="SMART" id="SM01086">
    <property type="entry name" value="ClpB_D2-small"/>
    <property type="match status" value="1"/>
</dbReference>
<dbReference type="AlphaFoldDB" id="A0A0D6EK49"/>
<dbReference type="Proteomes" id="UP000243876">
    <property type="component" value="Unassembled WGS sequence"/>
</dbReference>
<evidence type="ECO:0000256" key="2">
    <source>
        <dbReference type="ARBA" id="ARBA00022840"/>
    </source>
</evidence>
<dbReference type="Gene3D" id="1.10.8.60">
    <property type="match status" value="1"/>
</dbReference>
<dbReference type="Gene3D" id="3.40.50.300">
    <property type="entry name" value="P-loop containing nucleotide triphosphate hydrolases"/>
    <property type="match status" value="1"/>
</dbReference>
<keyword evidence="7" id="KW-1185">Reference proteome</keyword>
<feature type="region of interest" description="Disordered" evidence="3">
    <location>
        <begin position="131"/>
        <end position="151"/>
    </location>
</feature>
<dbReference type="GO" id="GO:0005759">
    <property type="term" value="C:mitochondrial matrix"/>
    <property type="evidence" value="ECO:0007669"/>
    <property type="project" value="TreeGrafter"/>
</dbReference>
<dbReference type="InterPro" id="IPR019489">
    <property type="entry name" value="Clp_ATPase_C"/>
</dbReference>
<dbReference type="Pfam" id="PF00004">
    <property type="entry name" value="AAA"/>
    <property type="match status" value="1"/>
</dbReference>
<feature type="region of interest" description="Disordered" evidence="3">
    <location>
        <begin position="342"/>
        <end position="372"/>
    </location>
</feature>
<evidence type="ECO:0000313" key="6">
    <source>
        <dbReference type="EMBL" id="CEQ40123.1"/>
    </source>
</evidence>
<feature type="domain" description="AAA+ ATPase" evidence="4">
    <location>
        <begin position="156"/>
        <end position="431"/>
    </location>
</feature>
<dbReference type="InterPro" id="IPR050052">
    <property type="entry name" value="ATP-dep_Clp_protease_ClpX"/>
</dbReference>
<dbReference type="InterPro" id="IPR027417">
    <property type="entry name" value="P-loop_NTPase"/>
</dbReference>
<dbReference type="InterPro" id="IPR003593">
    <property type="entry name" value="AAA+_ATPase"/>
</dbReference>
<reference evidence="7" key="1">
    <citation type="submission" date="2015-02" db="EMBL/GenBank/DDBJ databases">
        <authorList>
            <person name="Gon?alves P."/>
        </authorList>
    </citation>
    <scope>NUCLEOTIDE SEQUENCE [LARGE SCALE GENOMIC DNA]</scope>
</reference>
<feature type="region of interest" description="Disordered" evidence="3">
    <location>
        <begin position="1"/>
        <end position="31"/>
    </location>
</feature>
<keyword evidence="2" id="KW-0067">ATP-binding</keyword>
<evidence type="ECO:0000313" key="7">
    <source>
        <dbReference type="Proteomes" id="UP000243876"/>
    </source>
</evidence>
<feature type="compositionally biased region" description="Low complexity" evidence="3">
    <location>
        <begin position="342"/>
        <end position="357"/>
    </location>
</feature>
<dbReference type="SMART" id="SM00382">
    <property type="entry name" value="AAA"/>
    <property type="match status" value="1"/>
</dbReference>
<evidence type="ECO:0000259" key="4">
    <source>
        <dbReference type="SMART" id="SM00382"/>
    </source>
</evidence>
<protein>
    <submittedName>
        <fullName evidence="6">SPOSA6832_01713-mRNA-1:cds</fullName>
    </submittedName>
</protein>
<name>A0A0D6EK49_SPOSA</name>
<dbReference type="EMBL" id="CENE01000005">
    <property type="protein sequence ID" value="CEQ40123.1"/>
    <property type="molecule type" value="Genomic_DNA"/>
</dbReference>
<dbReference type="Pfam" id="PF07724">
    <property type="entry name" value="AAA_2"/>
    <property type="match status" value="1"/>
</dbReference>
<keyword evidence="1" id="KW-0547">Nucleotide-binding</keyword>
<evidence type="ECO:0000256" key="1">
    <source>
        <dbReference type="ARBA" id="ARBA00022741"/>
    </source>
</evidence>
<dbReference type="GO" id="GO:0051603">
    <property type="term" value="P:proteolysis involved in protein catabolic process"/>
    <property type="evidence" value="ECO:0007669"/>
    <property type="project" value="TreeGrafter"/>
</dbReference>
<dbReference type="InterPro" id="IPR003959">
    <property type="entry name" value="ATPase_AAA_core"/>
</dbReference>
<dbReference type="FunFam" id="1.10.8.60:FF:000138">
    <property type="entry name" value="ATP-dependent Clp protease ATP-binding subunit ClpX"/>
    <property type="match status" value="1"/>
</dbReference>
<accession>A0A0D6EK49</accession>
<evidence type="ECO:0000259" key="5">
    <source>
        <dbReference type="SMART" id="SM01086"/>
    </source>
</evidence>
<dbReference type="GO" id="GO:0016887">
    <property type="term" value="F:ATP hydrolysis activity"/>
    <property type="evidence" value="ECO:0007669"/>
    <property type="project" value="InterPro"/>
</dbReference>
<dbReference type="OrthoDB" id="1721884at2759"/>
<proteinExistence type="predicted"/>
<dbReference type="Pfam" id="PF10431">
    <property type="entry name" value="ClpB_D2-small"/>
    <property type="match status" value="1"/>
</dbReference>